<reference evidence="3 4" key="3">
    <citation type="journal article" date="2005" name="Science">
        <title>The genome of the African trypanosome Trypanosoma brucei.</title>
        <authorList>
            <person name="Berriman M."/>
            <person name="Ghedin E."/>
            <person name="Hertz-Fowler C."/>
            <person name="Blandin G."/>
            <person name="Renauld H."/>
            <person name="Bartholomeu D.C."/>
            <person name="Lennard N.J."/>
            <person name="Caler E."/>
            <person name="Hamlin N.E."/>
            <person name="Haas B."/>
            <person name="Bohme U."/>
            <person name="Hannick L."/>
            <person name="Aslett M.A."/>
            <person name="Shallom J."/>
            <person name="Marcello L."/>
            <person name="Hou L."/>
            <person name="Wickstead B."/>
            <person name="Alsmark U.C."/>
            <person name="Arrowsmith C."/>
            <person name="Atkin R.J."/>
            <person name="Barron A.J."/>
            <person name="Bringaud F."/>
            <person name="Brooks K."/>
            <person name="Carrington M."/>
            <person name="Cherevach I."/>
            <person name="Chillingworth T.J."/>
            <person name="Churcher C."/>
            <person name="Clark L.N."/>
            <person name="Corton C.H."/>
            <person name="Cronin A."/>
            <person name="Davies R.M."/>
            <person name="Doggett J."/>
            <person name="Djikeng A."/>
            <person name="Feldblyum T."/>
            <person name="Field M.C."/>
            <person name="Fraser A."/>
            <person name="Goodhead I."/>
            <person name="Hance Z."/>
            <person name="Harper D."/>
            <person name="Harris B.R."/>
            <person name="Hauser H."/>
            <person name="Hostetler J."/>
            <person name="Ivens A."/>
            <person name="Jagels K."/>
            <person name="Johnson D."/>
            <person name="Johnson J."/>
            <person name="Jones K."/>
            <person name="Kerhornou A.X."/>
            <person name="Koo H."/>
            <person name="Larke N."/>
            <person name="Landfear S."/>
            <person name="Larkin C."/>
            <person name="Leech V."/>
            <person name="Line A."/>
            <person name="Lord A."/>
            <person name="Macleod A."/>
            <person name="Mooney P.J."/>
            <person name="Moule S."/>
            <person name="Martin D.M."/>
            <person name="Morgan G.W."/>
            <person name="Mungall K."/>
            <person name="Norbertczak H."/>
            <person name="Ormond D."/>
            <person name="Pai G."/>
            <person name="Peacock C.S."/>
            <person name="Peterson J."/>
            <person name="Quail M.A."/>
            <person name="Rabbinowitsch E."/>
            <person name="Rajandream M.A."/>
            <person name="Reitter C."/>
            <person name="Salzberg S.L."/>
            <person name="Sanders M."/>
            <person name="Schobel S."/>
            <person name="Sharp S."/>
            <person name="Simmonds M."/>
            <person name="Simpson A.J."/>
            <person name="Tallon L."/>
            <person name="Turner C.M."/>
            <person name="Tait A."/>
            <person name="Tivey A.R."/>
            <person name="Van Aken S."/>
            <person name="Walker D."/>
            <person name="Wanless D."/>
            <person name="Wang S."/>
            <person name="White B."/>
            <person name="White O."/>
            <person name="Whitehead S."/>
            <person name="Woodward J."/>
            <person name="Wortman J."/>
            <person name="Adams M.D."/>
            <person name="Embley T.M."/>
            <person name="Gull K."/>
            <person name="Ullu E."/>
            <person name="Barry J.D."/>
            <person name="Fairlamb A.H."/>
            <person name="Opperdoes F."/>
            <person name="Barrell B.G."/>
            <person name="Donelson J.E."/>
            <person name="Hall N."/>
            <person name="Fraser C.M."/>
            <person name="Melville S.E."/>
            <person name="El-Sayed N.M."/>
        </authorList>
    </citation>
    <scope>NUCLEOTIDE SEQUENCE [LARGE SCALE GENOMIC DNA]</scope>
    <source>
        <strain evidence="3 4">927/4 GUTat10.1</strain>
    </source>
</reference>
<evidence type="ECO:0000313" key="2">
    <source>
        <dbReference type="EMBL" id="AAX80239.1"/>
    </source>
</evidence>
<feature type="transmembrane region" description="Helical" evidence="1">
    <location>
        <begin position="102"/>
        <end position="127"/>
    </location>
</feature>
<keyword evidence="1" id="KW-1133">Transmembrane helix</keyword>
<organism evidence="2 4">
    <name type="scientific">Trypanosoma brucei brucei (strain 927/4 GUTat10.1)</name>
    <dbReference type="NCBI Taxonomy" id="185431"/>
    <lineage>
        <taxon>Eukaryota</taxon>
        <taxon>Discoba</taxon>
        <taxon>Euglenozoa</taxon>
        <taxon>Kinetoplastea</taxon>
        <taxon>Metakinetoplastina</taxon>
        <taxon>Trypanosomatida</taxon>
        <taxon>Trypanosomatidae</taxon>
        <taxon>Trypanosoma</taxon>
    </lineage>
</organism>
<dbReference type="VEuPathDB" id="TriTrypDB:Tb927.3.1640"/>
<dbReference type="InParanoid" id="Q57ZE7"/>
<gene>
    <name evidence="3" type="primary">Tb03.30P12.210</name>
    <name evidence="2" type="ORF">Tb927.3.1640</name>
</gene>
<evidence type="ECO:0000256" key="1">
    <source>
        <dbReference type="SAM" id="Phobius"/>
    </source>
</evidence>
<protein>
    <submittedName>
        <fullName evidence="2">Uncharacterized protein</fullName>
    </submittedName>
</protein>
<feature type="transmembrane region" description="Helical" evidence="1">
    <location>
        <begin position="134"/>
        <end position="161"/>
    </location>
</feature>
<accession>D6XD72</accession>
<reference evidence="2" key="1">
    <citation type="submission" date="2002-05" db="EMBL/GenBank/DDBJ databases">
        <authorList>
            <person name="El-Sayed N.M."/>
            <person name="Khalak H."/>
            <person name="Adams M.D."/>
        </authorList>
    </citation>
    <scope>NUCLEOTIDE SEQUENCE</scope>
    <source>
        <strain evidence="2">GUTat10.1</strain>
    </source>
</reference>
<reference evidence="3" key="5">
    <citation type="submission" date="2005-04" db="EMBL/GenBank/DDBJ databases">
        <title>Sequencing, closure, and annotation of Trypanosoma brucei chromosomes 2 through 8.</title>
        <authorList>
            <person name="Ghedin E."/>
            <person name="Blandin G."/>
            <person name="Bartholomeu D."/>
            <person name="Caler E."/>
            <person name="Haas B."/>
            <person name="Hannick L."/>
            <person name="Shallom J."/>
            <person name="Hou L."/>
            <person name="Djikeng A."/>
            <person name="Feldblyum T."/>
            <person name="Hostetler J."/>
            <person name="Johnson J."/>
            <person name="Jones K."/>
            <person name="Koo H.L."/>
            <person name="Larkin C."/>
            <person name="Pai G."/>
            <person name="Peterson J."/>
            <person name="Khalak H.G."/>
            <person name="Salzberg S."/>
            <person name="Simpson A.J."/>
            <person name="Tallon L."/>
            <person name="Van Aken S."/>
            <person name="Wanless D."/>
            <person name="White O."/>
            <person name="Wortman J."/>
            <person name="Fraser C.M."/>
            <person name="El-Sayed N.M.A."/>
        </authorList>
    </citation>
    <scope>NUCLEOTIDE SEQUENCE</scope>
    <source>
        <strain evidence="3">927/4 GUTat10.1</strain>
    </source>
</reference>
<accession>Q57ZE7</accession>
<feature type="transmembrane region" description="Helical" evidence="1">
    <location>
        <begin position="74"/>
        <end position="96"/>
    </location>
</feature>
<name>Q57ZE7_TRYB2</name>
<dbReference type="GeneID" id="3656103"/>
<proteinExistence type="predicted"/>
<evidence type="ECO:0000313" key="3">
    <source>
        <dbReference type="EMBL" id="AAZ10199.1"/>
    </source>
</evidence>
<evidence type="ECO:0000313" key="4">
    <source>
        <dbReference type="Proteomes" id="UP000008524"/>
    </source>
</evidence>
<keyword evidence="4" id="KW-1185">Reference proteome</keyword>
<reference evidence="3" key="2">
    <citation type="journal article" date="2005" name="Science">
        <title>Comparative genomics of trypanosomatid parasitic protozoa.</title>
        <authorList>
            <person name="El-Sayed N.M."/>
            <person name="Myler P.J."/>
            <person name="Blandin G."/>
            <person name="Berriman M."/>
            <person name="Crabtree J."/>
            <person name="Aggarwal G."/>
            <person name="Caler E."/>
            <person name="Renauld H."/>
            <person name="Worthey E.A."/>
            <person name="Hertz-Fowler C."/>
            <person name="Ghedin E."/>
            <person name="Peacock C."/>
            <person name="Bartholomeu D.C."/>
            <person name="Haas B.J."/>
            <person name="Tran A.N."/>
            <person name="Wortman J.R."/>
            <person name="Alsmark U.C."/>
            <person name="Angiuoli S."/>
            <person name="Anupama A."/>
            <person name="Badger J."/>
            <person name="Bringaud F."/>
            <person name="Cadag E."/>
            <person name="Carlton J.M."/>
            <person name="Cerqueira G.C."/>
            <person name="Creasy T."/>
            <person name="Delcher A.L."/>
            <person name="Djikeng A."/>
            <person name="Embley T.M."/>
            <person name="Hauser C."/>
            <person name="Ivens A.C."/>
            <person name="Kummerfeld S.K."/>
            <person name="Pereira-Leal J.B."/>
            <person name="Nilsson D."/>
            <person name="Peterson J."/>
            <person name="Salzberg S.L."/>
            <person name="Shallom J."/>
            <person name="Silva J.C."/>
            <person name="Sundaram J."/>
            <person name="Westenberger S."/>
            <person name="White O."/>
            <person name="Melville S.E."/>
            <person name="Donelson J.E."/>
            <person name="Andersson B."/>
            <person name="Stuart K.D."/>
            <person name="Hall N."/>
        </authorList>
    </citation>
    <scope>NUCLEOTIDE SEQUENCE</scope>
    <source>
        <strain evidence="3">927/4 GUTat10.1</strain>
    </source>
</reference>
<dbReference type="PaxDb" id="5691-AAZ10199"/>
<dbReference type="RefSeq" id="XP_843758.1">
    <property type="nucleotide sequence ID" value="XM_838665.1"/>
</dbReference>
<keyword evidence="1" id="KW-0812">Transmembrane</keyword>
<keyword evidence="1" id="KW-0472">Membrane</keyword>
<dbReference type="AlphaFoldDB" id="Q57ZE7"/>
<dbReference type="EMBL" id="CP000066">
    <property type="protein sequence ID" value="AAZ10199.1"/>
    <property type="molecule type" value="Genomic_DNA"/>
</dbReference>
<dbReference type="Proteomes" id="UP000008524">
    <property type="component" value="Chromosome 3"/>
</dbReference>
<dbReference type="KEGG" id="tbr:Tb927.3.1640"/>
<dbReference type="EMBL" id="AC105379">
    <property type="protein sequence ID" value="AAX80239.1"/>
    <property type="molecule type" value="Genomic_DNA"/>
</dbReference>
<reference evidence="2" key="4">
    <citation type="submission" date="2005-04" db="EMBL/GenBank/DDBJ databases">
        <title>.</title>
        <authorList>
            <person name="Ghedin E."/>
            <person name="Blandin G."/>
            <person name="Bartholomeu D."/>
            <person name="Caler E."/>
            <person name="Haas B."/>
            <person name="Hannick L."/>
            <person name="Shallom J."/>
            <person name="Hou L."/>
            <person name="Djikeng A."/>
            <person name="Feldblyum T."/>
            <person name="Hostetler J."/>
            <person name="Johnson J."/>
            <person name="Jones K."/>
            <person name="Koo H.L."/>
            <person name="Larkin C."/>
            <person name="Pai G."/>
            <person name="Peterson J."/>
            <person name="Khalak H.G."/>
            <person name="Salzberg S."/>
            <person name="Simpson A.J."/>
            <person name="Tallon L."/>
            <person name="Van Aken S."/>
            <person name="Wanless D."/>
            <person name="White O."/>
            <person name="Wortman J."/>
            <person name="Fraser C.M."/>
            <person name="El-Sayed N.M.A."/>
        </authorList>
    </citation>
    <scope>NUCLEOTIDE SEQUENCE</scope>
    <source>
        <strain evidence="2">GUTat10.1</strain>
    </source>
</reference>
<sequence length="163" mass="19626">MLLVWRNFPSFPSIIVSLCKKCVHCTFPSNSPLPELITQTLKSILFQRKRKREREKKKKKRKEKKQIQGKKKMYIVALVFFFSPPPHVFPLKYYVLDETFHDILFCLFACLSSFFFTLGLWSFFFVFYWFRRCFFITCFFSPSFPPSSQFSCAFFLFLLIVCF</sequence>